<dbReference type="InterPro" id="IPR005863">
    <property type="entry name" value="UDP-N-AcMur_synth"/>
</dbReference>
<evidence type="ECO:0000256" key="2">
    <source>
        <dbReference type="ARBA" id="ARBA00022598"/>
    </source>
</evidence>
<dbReference type="InterPro" id="IPR004101">
    <property type="entry name" value="Mur_ligase_C"/>
</dbReference>
<dbReference type="Gene3D" id="3.90.190.20">
    <property type="entry name" value="Mur ligase, C-terminal domain"/>
    <property type="match status" value="1"/>
</dbReference>
<comment type="subcellular location">
    <subcellularLocation>
        <location evidence="10 11">Cytoplasm</location>
    </subcellularLocation>
</comment>
<dbReference type="SUPFAM" id="SSF63418">
    <property type="entry name" value="MurE/MurF N-terminal domain"/>
    <property type="match status" value="1"/>
</dbReference>
<accession>A0A0R1RNE0</accession>
<evidence type="ECO:0000256" key="7">
    <source>
        <dbReference type="ARBA" id="ARBA00022984"/>
    </source>
</evidence>
<evidence type="ECO:0000256" key="9">
    <source>
        <dbReference type="ARBA" id="ARBA00023316"/>
    </source>
</evidence>
<dbReference type="OrthoDB" id="9801978at2"/>
<dbReference type="InterPro" id="IPR051046">
    <property type="entry name" value="MurCDEF_CellWall_CoF430Synth"/>
</dbReference>
<dbReference type="EMBL" id="AZFF01000007">
    <property type="protein sequence ID" value="KRL54987.1"/>
    <property type="molecule type" value="Genomic_DNA"/>
</dbReference>
<reference evidence="15 16" key="1">
    <citation type="journal article" date="2015" name="Genome Announc.">
        <title>Expanding the biotechnology potential of lactobacilli through comparative genomics of 213 strains and associated genera.</title>
        <authorList>
            <person name="Sun Z."/>
            <person name="Harris H.M."/>
            <person name="McCann A."/>
            <person name="Guo C."/>
            <person name="Argimon S."/>
            <person name="Zhang W."/>
            <person name="Yang X."/>
            <person name="Jeffery I.B."/>
            <person name="Cooney J.C."/>
            <person name="Kagawa T.F."/>
            <person name="Liu W."/>
            <person name="Song Y."/>
            <person name="Salvetti E."/>
            <person name="Wrobel A."/>
            <person name="Rasinkangas P."/>
            <person name="Parkhill J."/>
            <person name="Rea M.C."/>
            <person name="O'Sullivan O."/>
            <person name="Ritari J."/>
            <person name="Douillard F.P."/>
            <person name="Paul Ross R."/>
            <person name="Yang R."/>
            <person name="Briner A.E."/>
            <person name="Felis G.E."/>
            <person name="de Vos W.M."/>
            <person name="Barrangou R."/>
            <person name="Klaenhammer T.R."/>
            <person name="Caufield P.W."/>
            <person name="Cui Y."/>
            <person name="Zhang H."/>
            <person name="O'Toole P.W."/>
        </authorList>
    </citation>
    <scope>NUCLEOTIDE SEQUENCE [LARGE SCALE GENOMIC DNA]</scope>
    <source>
        <strain evidence="15 16">DSM 15814</strain>
    </source>
</reference>
<dbReference type="UniPathway" id="UPA00219"/>
<evidence type="ECO:0000256" key="8">
    <source>
        <dbReference type="ARBA" id="ARBA00023306"/>
    </source>
</evidence>
<dbReference type="InterPro" id="IPR036615">
    <property type="entry name" value="Mur_ligase_C_dom_sf"/>
</dbReference>
<dbReference type="eggNOG" id="COG0770">
    <property type="taxonomic scope" value="Bacteria"/>
</dbReference>
<evidence type="ECO:0000256" key="11">
    <source>
        <dbReference type="RuleBase" id="RU004136"/>
    </source>
</evidence>
<evidence type="ECO:0000313" key="16">
    <source>
        <dbReference type="Proteomes" id="UP000051999"/>
    </source>
</evidence>
<dbReference type="STRING" id="1114972.FD35_GL002438"/>
<comment type="function">
    <text evidence="10 11">Involved in cell wall formation. Catalyzes the final step in the synthesis of UDP-N-acetylmuramoyl-pentapeptide, the precursor of murein.</text>
</comment>
<dbReference type="GO" id="GO:0008360">
    <property type="term" value="P:regulation of cell shape"/>
    <property type="evidence" value="ECO:0007669"/>
    <property type="project" value="UniProtKB-KW"/>
</dbReference>
<evidence type="ECO:0000259" key="13">
    <source>
        <dbReference type="Pfam" id="PF02875"/>
    </source>
</evidence>
<dbReference type="Gene3D" id="3.40.1190.10">
    <property type="entry name" value="Mur-like, catalytic domain"/>
    <property type="match status" value="1"/>
</dbReference>
<feature type="binding site" evidence="10">
    <location>
        <begin position="112"/>
        <end position="118"/>
    </location>
    <ligand>
        <name>ATP</name>
        <dbReference type="ChEBI" id="CHEBI:30616"/>
    </ligand>
</feature>
<evidence type="ECO:0000259" key="14">
    <source>
        <dbReference type="Pfam" id="PF08245"/>
    </source>
</evidence>
<dbReference type="GO" id="GO:0009252">
    <property type="term" value="P:peptidoglycan biosynthetic process"/>
    <property type="evidence" value="ECO:0007669"/>
    <property type="project" value="UniProtKB-UniRule"/>
</dbReference>
<gene>
    <name evidence="10" type="primary">murF</name>
    <name evidence="15" type="ORF">FD35_GL002438</name>
</gene>
<dbReference type="HAMAP" id="MF_02019">
    <property type="entry name" value="MurF"/>
    <property type="match status" value="1"/>
</dbReference>
<dbReference type="Gene3D" id="3.40.1390.10">
    <property type="entry name" value="MurE/MurF, N-terminal domain"/>
    <property type="match status" value="1"/>
</dbReference>
<organism evidence="15 16">
    <name type="scientific">Furfurilactobacillus rossiae DSM 15814</name>
    <dbReference type="NCBI Taxonomy" id="1114972"/>
    <lineage>
        <taxon>Bacteria</taxon>
        <taxon>Bacillati</taxon>
        <taxon>Bacillota</taxon>
        <taxon>Bacilli</taxon>
        <taxon>Lactobacillales</taxon>
        <taxon>Lactobacillaceae</taxon>
        <taxon>Furfurilactobacillus</taxon>
    </lineage>
</organism>
<keyword evidence="3 10" id="KW-0132">Cell division</keyword>
<dbReference type="PANTHER" id="PTHR43024">
    <property type="entry name" value="UDP-N-ACETYLMURAMOYL-TRIPEPTIDE--D-ALANYL-D-ALANINE LIGASE"/>
    <property type="match status" value="1"/>
</dbReference>
<dbReference type="GO" id="GO:0005737">
    <property type="term" value="C:cytoplasm"/>
    <property type="evidence" value="ECO:0007669"/>
    <property type="project" value="UniProtKB-SubCell"/>
</dbReference>
<dbReference type="InterPro" id="IPR035911">
    <property type="entry name" value="MurE/MurF_N"/>
</dbReference>
<feature type="domain" description="Mur ligase central" evidence="14">
    <location>
        <begin position="110"/>
        <end position="296"/>
    </location>
</feature>
<dbReference type="GO" id="GO:0005524">
    <property type="term" value="F:ATP binding"/>
    <property type="evidence" value="ECO:0007669"/>
    <property type="project" value="UniProtKB-UniRule"/>
</dbReference>
<dbReference type="RefSeq" id="WP_017260499.1">
    <property type="nucleotide sequence ID" value="NZ_AUAW01000007.1"/>
</dbReference>
<keyword evidence="9 10" id="KW-0961">Cell wall biogenesis/degradation</keyword>
<dbReference type="PANTHER" id="PTHR43024:SF1">
    <property type="entry name" value="UDP-N-ACETYLMURAMOYL-TRIPEPTIDE--D-ALANYL-D-ALANINE LIGASE"/>
    <property type="match status" value="1"/>
</dbReference>
<keyword evidence="6 10" id="KW-0133">Cell shape</keyword>
<keyword evidence="1 10" id="KW-0963">Cytoplasm</keyword>
<keyword evidence="8 10" id="KW-0131">Cell cycle</keyword>
<keyword evidence="16" id="KW-1185">Reference proteome</keyword>
<dbReference type="GO" id="GO:0008766">
    <property type="term" value="F:UDP-N-acetylmuramoylalanyl-D-glutamyl-2,6-diaminopimelate-D-alanyl-D-alanine ligase activity"/>
    <property type="evidence" value="ECO:0007669"/>
    <property type="project" value="RHEA"/>
</dbReference>
<dbReference type="Pfam" id="PF01225">
    <property type="entry name" value="Mur_ligase"/>
    <property type="match status" value="1"/>
</dbReference>
<evidence type="ECO:0000256" key="10">
    <source>
        <dbReference type="HAMAP-Rule" id="MF_02019"/>
    </source>
</evidence>
<keyword evidence="5 10" id="KW-0067">ATP-binding</keyword>
<comment type="catalytic activity">
    <reaction evidence="11">
        <text>D-alanyl-D-alanine + UDP-N-acetyl-alpha-D-muramoyl-L-alanyl-gamma-D-glutamyl-meso-2,6-diaminopimelate + ATP = UDP-N-acetyl-alpha-D-muramoyl-L-alanyl-gamma-D-glutamyl-meso-2,6-diaminopimeloyl-D-alanyl-D-alanine + ADP + phosphate + H(+)</text>
        <dbReference type="Rhea" id="RHEA:28374"/>
        <dbReference type="ChEBI" id="CHEBI:15378"/>
        <dbReference type="ChEBI" id="CHEBI:30616"/>
        <dbReference type="ChEBI" id="CHEBI:43474"/>
        <dbReference type="ChEBI" id="CHEBI:57822"/>
        <dbReference type="ChEBI" id="CHEBI:61386"/>
        <dbReference type="ChEBI" id="CHEBI:83905"/>
        <dbReference type="ChEBI" id="CHEBI:456216"/>
        <dbReference type="EC" id="6.3.2.10"/>
    </reaction>
</comment>
<name>A0A0R1RNE0_9LACO</name>
<sequence length="465" mass="50518">MKMQLAEIAAAVDAQNDLGDWASVTVTSVHFDSRQLTAGALFVPLPGEHDGHEFIAGARAHGAVASLWAVSRAAEAPADFPVLLVDDPLTAMQALAKHWLSKINPQVVAITGSNGKTTTKDMTASVLGTEFNVVKTYANYNNEVGVPFTVLSMDANTEVLVVEMGMDRFGQLDFLSKLVQPDVAVITMIGEAHIEFFGTRDKIADAKLEITHGLKDDGRFVFNGDEPLLTDRAENVPNEHVTFGQQSSNHLYPTSIEQDNEFHQTTFKVNAWPDETFKIPLLGDYNVNNALAALTVGQLFHIRTANLVKGLAEVNLTSNRTEWLTGLAGEAILSDIYNANPTAMKDVLTMFGDTPAAGRHVAVLGDMLELGDNADELHASVAEALDPTKIQILYLIGPHMKALADTVADRYTPDQLHYYENDQKAQLTTDLMADLTESDEVMLKASHGEHLETVLNALQNGVTQA</sequence>
<protein>
    <recommendedName>
        <fullName evidence="10 11">UDP-N-acetylmuramoyl-tripeptide--D-alanyl-D-alanine ligase</fullName>
        <ecNumber evidence="10 11">6.3.2.10</ecNumber>
    </recommendedName>
    <alternativeName>
        <fullName evidence="10">D-alanyl-D-alanine-adding enzyme</fullName>
    </alternativeName>
</protein>
<dbReference type="SUPFAM" id="SSF53244">
    <property type="entry name" value="MurD-like peptide ligases, peptide-binding domain"/>
    <property type="match status" value="1"/>
</dbReference>
<evidence type="ECO:0000256" key="1">
    <source>
        <dbReference type="ARBA" id="ARBA00022490"/>
    </source>
</evidence>
<dbReference type="Pfam" id="PF02875">
    <property type="entry name" value="Mur_ligase_C"/>
    <property type="match status" value="1"/>
</dbReference>
<feature type="domain" description="Mur ligase N-terminal catalytic" evidence="12">
    <location>
        <begin position="26"/>
        <end position="98"/>
    </location>
</feature>
<evidence type="ECO:0000256" key="3">
    <source>
        <dbReference type="ARBA" id="ARBA00022618"/>
    </source>
</evidence>
<evidence type="ECO:0000256" key="5">
    <source>
        <dbReference type="ARBA" id="ARBA00022840"/>
    </source>
</evidence>
<dbReference type="GO" id="GO:0051301">
    <property type="term" value="P:cell division"/>
    <property type="evidence" value="ECO:0007669"/>
    <property type="project" value="UniProtKB-KW"/>
</dbReference>
<dbReference type="PATRIC" id="fig|1114972.6.peg.2502"/>
<dbReference type="Pfam" id="PF08245">
    <property type="entry name" value="Mur_ligase_M"/>
    <property type="match status" value="1"/>
</dbReference>
<dbReference type="InterPro" id="IPR013221">
    <property type="entry name" value="Mur_ligase_cen"/>
</dbReference>
<evidence type="ECO:0000259" key="12">
    <source>
        <dbReference type="Pfam" id="PF01225"/>
    </source>
</evidence>
<dbReference type="Proteomes" id="UP000051999">
    <property type="component" value="Unassembled WGS sequence"/>
</dbReference>
<dbReference type="EC" id="6.3.2.10" evidence="10 11"/>
<evidence type="ECO:0000313" key="15">
    <source>
        <dbReference type="EMBL" id="KRL54987.1"/>
    </source>
</evidence>
<keyword evidence="2 10" id="KW-0436">Ligase</keyword>
<keyword evidence="7 10" id="KW-0573">Peptidoglycan synthesis</keyword>
<keyword evidence="4 10" id="KW-0547">Nucleotide-binding</keyword>
<dbReference type="GO" id="GO:0071555">
    <property type="term" value="P:cell wall organization"/>
    <property type="evidence" value="ECO:0007669"/>
    <property type="project" value="UniProtKB-KW"/>
</dbReference>
<dbReference type="NCBIfam" id="TIGR01143">
    <property type="entry name" value="murF"/>
    <property type="match status" value="1"/>
</dbReference>
<feature type="domain" description="Mur ligase C-terminal" evidence="13">
    <location>
        <begin position="320"/>
        <end position="446"/>
    </location>
</feature>
<evidence type="ECO:0000256" key="4">
    <source>
        <dbReference type="ARBA" id="ARBA00022741"/>
    </source>
</evidence>
<dbReference type="AlphaFoldDB" id="A0A0R1RNE0"/>
<comment type="catalytic activity">
    <reaction evidence="10">
        <text>UDP-N-acetyl-alpha-D-muramoyl-L-alanyl-gamma-D-glutamyl-L-lysine + D-alanyl-D-alanine + ATP = UDP-N-acetyl-alpha-D-muramoyl-L-alanyl-gamma-D-glutamyl-L-lysyl-D-alanyl-D-alanine + ADP + phosphate + H(+)</text>
        <dbReference type="Rhea" id="RHEA:16085"/>
        <dbReference type="ChEBI" id="CHEBI:15378"/>
        <dbReference type="ChEBI" id="CHEBI:30616"/>
        <dbReference type="ChEBI" id="CHEBI:43474"/>
        <dbReference type="ChEBI" id="CHEBI:57822"/>
        <dbReference type="ChEBI" id="CHEBI:70758"/>
        <dbReference type="ChEBI" id="CHEBI:83903"/>
        <dbReference type="ChEBI" id="CHEBI:456216"/>
        <dbReference type="EC" id="6.3.2.10"/>
    </reaction>
</comment>
<proteinExistence type="inferred from homology"/>
<dbReference type="SUPFAM" id="SSF53623">
    <property type="entry name" value="MurD-like peptide ligases, catalytic domain"/>
    <property type="match status" value="1"/>
</dbReference>
<comment type="caution">
    <text evidence="15">The sequence shown here is derived from an EMBL/GenBank/DDBJ whole genome shotgun (WGS) entry which is preliminary data.</text>
</comment>
<dbReference type="InterPro" id="IPR000713">
    <property type="entry name" value="Mur_ligase_N"/>
</dbReference>
<dbReference type="GO" id="GO:0047480">
    <property type="term" value="F:UDP-N-acetylmuramoyl-tripeptide-D-alanyl-D-alanine ligase activity"/>
    <property type="evidence" value="ECO:0007669"/>
    <property type="project" value="UniProtKB-UniRule"/>
</dbReference>
<comment type="similarity">
    <text evidence="10">Belongs to the MurCDEF family. MurF subfamily.</text>
</comment>
<dbReference type="InterPro" id="IPR036565">
    <property type="entry name" value="Mur-like_cat_sf"/>
</dbReference>
<evidence type="ECO:0000256" key="6">
    <source>
        <dbReference type="ARBA" id="ARBA00022960"/>
    </source>
</evidence>
<comment type="pathway">
    <text evidence="10 11">Cell wall biogenesis; peptidoglycan biosynthesis.</text>
</comment>